<dbReference type="EMBL" id="CP019964">
    <property type="protein sequence ID" value="ASI13597.1"/>
    <property type="molecule type" value="Genomic_DNA"/>
</dbReference>
<dbReference type="OrthoDB" id="24878at2157"/>
<reference evidence="3 4" key="1">
    <citation type="journal article" date="2017" name="Nat. Commun.">
        <title>'ARMAN' archaea depend on association with euryarchaeal host in culture and in situ.</title>
        <authorList>
            <person name="Golyshina O."/>
            <person name="Toshchakov S."/>
            <person name="Makarova K."/>
            <person name="Gavrilov S."/>
            <person name="Korzhenkov A."/>
            <person name="La Cono V."/>
            <person name="Arcadi E."/>
            <person name="Nechitaylo T."/>
            <person name="Ferrer M."/>
            <person name="Kublanov I."/>
            <person name="Wolf Y."/>
            <person name="Yakimov M."/>
            <person name="Golyshin P."/>
            <person name="Slesarev A."/>
            <person name="Kozyavkin S."/>
        </authorList>
    </citation>
    <scope>NUCLEOTIDE SEQUENCE [LARGE SCALE GENOMIC DNA]</scope>
    <source>
        <strain evidence="3 4">Mia14</strain>
    </source>
</reference>
<evidence type="ECO:0000256" key="2">
    <source>
        <dbReference type="PIRSR" id="PIRSR601765-2"/>
    </source>
</evidence>
<dbReference type="Proteomes" id="UP000197679">
    <property type="component" value="Chromosome"/>
</dbReference>
<keyword evidence="4" id="KW-1185">Reference proteome</keyword>
<gene>
    <name evidence="3" type="ORF">Mia14_0267</name>
</gene>
<dbReference type="InterPro" id="IPR036874">
    <property type="entry name" value="Carbonic_anhydrase_sf"/>
</dbReference>
<evidence type="ECO:0000313" key="4">
    <source>
        <dbReference type="Proteomes" id="UP000197679"/>
    </source>
</evidence>
<dbReference type="GeneID" id="33313824"/>
<dbReference type="Gene3D" id="3.40.1050.10">
    <property type="entry name" value="Carbonic anhydrase"/>
    <property type="match status" value="1"/>
</dbReference>
<accession>A0A218NMA0</accession>
<protein>
    <submittedName>
        <fullName evidence="3">Carbonic anhydrase</fullName>
    </submittedName>
</protein>
<evidence type="ECO:0000256" key="1">
    <source>
        <dbReference type="ARBA" id="ARBA00006217"/>
    </source>
</evidence>
<sequence length="232" mass="26483">MNKLVISCMDRRLNDLIEEQYSDCFIIRNAGANVYPVAKEIKDLIKNKDIREIILLAHTDCGAMNKVFGIIKRGKSADPDLEESLISQYRKLDFDSIDELEKDNLNLQVDKLKSEFPETKIDGRLIRIEDIKVPKDDKIHELILANPSKPGYSGLLDQLSLNHFSAYILQSDTNNIMPDLKLAVADLGVKFIHLISIEKENPRDRKVDQQRLNLIFGKDGVKISIYSYPLKA</sequence>
<dbReference type="RefSeq" id="WP_088819759.1">
    <property type="nucleotide sequence ID" value="NZ_CP019964.1"/>
</dbReference>
<feature type="binding site" evidence="2">
    <location>
        <position position="8"/>
    </location>
    <ligand>
        <name>Zn(2+)</name>
        <dbReference type="ChEBI" id="CHEBI:29105"/>
    </ligand>
</feature>
<comment type="cofactor">
    <cofactor evidence="2">
        <name>Zn(2+)</name>
        <dbReference type="ChEBI" id="CHEBI:29105"/>
    </cofactor>
    <text evidence="2">Binds 1 zinc ion per subunit.</text>
</comment>
<dbReference type="KEGG" id="marh:Mia14_0267"/>
<name>A0A218NMA0_9ARCH</name>
<dbReference type="SMART" id="SM00947">
    <property type="entry name" value="Pro_CA"/>
    <property type="match status" value="1"/>
</dbReference>
<dbReference type="SUPFAM" id="SSF53056">
    <property type="entry name" value="beta-carbonic anhydrase, cab"/>
    <property type="match status" value="1"/>
</dbReference>
<organism evidence="3 4">
    <name type="scientific">Candidatus Mancarchaeum acidiphilum</name>
    <dbReference type="NCBI Taxonomy" id="1920749"/>
    <lineage>
        <taxon>Archaea</taxon>
        <taxon>Candidatus Micrarchaeota</taxon>
        <taxon>Candidatus Mancarchaeum</taxon>
    </lineage>
</organism>
<dbReference type="Pfam" id="PF00484">
    <property type="entry name" value="Pro_CA"/>
    <property type="match status" value="1"/>
</dbReference>
<keyword evidence="2" id="KW-0862">Zinc</keyword>
<comment type="similarity">
    <text evidence="1">Belongs to the beta-class carbonic anhydrase family.</text>
</comment>
<dbReference type="InterPro" id="IPR001765">
    <property type="entry name" value="Carbonic_anhydrase"/>
</dbReference>
<dbReference type="AlphaFoldDB" id="A0A218NMA0"/>
<feature type="binding site" evidence="2">
    <location>
        <position position="61"/>
    </location>
    <ligand>
        <name>Zn(2+)</name>
        <dbReference type="ChEBI" id="CHEBI:29105"/>
    </ligand>
</feature>
<keyword evidence="2" id="KW-0479">Metal-binding</keyword>
<feature type="binding site" evidence="2">
    <location>
        <position position="58"/>
    </location>
    <ligand>
        <name>Zn(2+)</name>
        <dbReference type="ChEBI" id="CHEBI:29105"/>
    </ligand>
</feature>
<evidence type="ECO:0000313" key="3">
    <source>
        <dbReference type="EMBL" id="ASI13597.1"/>
    </source>
</evidence>
<dbReference type="GO" id="GO:0008270">
    <property type="term" value="F:zinc ion binding"/>
    <property type="evidence" value="ECO:0007669"/>
    <property type="project" value="InterPro"/>
</dbReference>
<proteinExistence type="inferred from homology"/>
<dbReference type="GO" id="GO:0004089">
    <property type="term" value="F:carbonate dehydratase activity"/>
    <property type="evidence" value="ECO:0007669"/>
    <property type="project" value="InterPro"/>
</dbReference>